<reference evidence="2 3" key="1">
    <citation type="submission" date="2018-06" db="EMBL/GenBank/DDBJ databases">
        <title>A transcriptomic atlas of mushroom development highlights an independent origin of complex multicellularity.</title>
        <authorList>
            <consortium name="DOE Joint Genome Institute"/>
            <person name="Krizsan K."/>
            <person name="Almasi E."/>
            <person name="Merenyi Z."/>
            <person name="Sahu N."/>
            <person name="Viragh M."/>
            <person name="Koszo T."/>
            <person name="Mondo S."/>
            <person name="Kiss B."/>
            <person name="Balint B."/>
            <person name="Kues U."/>
            <person name="Barry K."/>
            <person name="Hegedus J.C."/>
            <person name="Henrissat B."/>
            <person name="Johnson J."/>
            <person name="Lipzen A."/>
            <person name="Ohm R."/>
            <person name="Nagy I."/>
            <person name="Pangilinan J."/>
            <person name="Yan J."/>
            <person name="Xiong Y."/>
            <person name="Grigoriev I.V."/>
            <person name="Hibbett D.S."/>
            <person name="Nagy L.G."/>
        </authorList>
    </citation>
    <scope>NUCLEOTIDE SEQUENCE [LARGE SCALE GENOMIC DNA]</scope>
    <source>
        <strain evidence="2 3">SZMC22713</strain>
    </source>
</reference>
<dbReference type="VEuPathDB" id="FungiDB:BD410DRAFT_382711"/>
<name>A0A4Y7PZ20_9AGAM</name>
<organism evidence="2 3">
    <name type="scientific">Rickenella mellea</name>
    <dbReference type="NCBI Taxonomy" id="50990"/>
    <lineage>
        <taxon>Eukaryota</taxon>
        <taxon>Fungi</taxon>
        <taxon>Dikarya</taxon>
        <taxon>Basidiomycota</taxon>
        <taxon>Agaricomycotina</taxon>
        <taxon>Agaricomycetes</taxon>
        <taxon>Hymenochaetales</taxon>
        <taxon>Rickenellaceae</taxon>
        <taxon>Rickenella</taxon>
    </lineage>
</organism>
<sequence>MSTFPFLEVLRLGHVPYLSAPFTPWTTTNHLHTLHGGMMLICGQFRYVPLPALSVIHLHLDPHLPAHFAPNGILALEPLVVDFFTAHGKAIKKIVSRGVLTFFMKFLGHCDNLHDLMFEIHDDLALEPTDMLNLPQVKRIGILPRAQHSARPIVSDDIRPQWFRSYFPAVKVVRLMDKRMFRSEKESILRDWKNGMTHHGTRLEYPDGNEVSLATTEPTNDQRRYVQ</sequence>
<dbReference type="Proteomes" id="UP000294933">
    <property type="component" value="Unassembled WGS sequence"/>
</dbReference>
<evidence type="ECO:0000313" key="2">
    <source>
        <dbReference type="EMBL" id="TDL20142.1"/>
    </source>
</evidence>
<dbReference type="EMBL" id="ML170190">
    <property type="protein sequence ID" value="TDL20142.1"/>
    <property type="molecule type" value="Genomic_DNA"/>
</dbReference>
<gene>
    <name evidence="2" type="ORF">BD410DRAFT_382711</name>
</gene>
<protein>
    <submittedName>
        <fullName evidence="2">Uncharacterized protein</fullName>
    </submittedName>
</protein>
<keyword evidence="3" id="KW-1185">Reference proteome</keyword>
<feature type="region of interest" description="Disordered" evidence="1">
    <location>
        <begin position="199"/>
        <end position="227"/>
    </location>
</feature>
<evidence type="ECO:0000256" key="1">
    <source>
        <dbReference type="SAM" id="MobiDB-lite"/>
    </source>
</evidence>
<evidence type="ECO:0000313" key="3">
    <source>
        <dbReference type="Proteomes" id="UP000294933"/>
    </source>
</evidence>
<dbReference type="AlphaFoldDB" id="A0A4Y7PZ20"/>
<proteinExistence type="predicted"/>
<accession>A0A4Y7PZ20</accession>